<dbReference type="EMBL" id="LXQA010382365">
    <property type="protein sequence ID" value="MCI48152.1"/>
    <property type="molecule type" value="Genomic_DNA"/>
</dbReference>
<comment type="caution">
    <text evidence="2">The sequence shown here is derived from an EMBL/GenBank/DDBJ whole genome shotgun (WGS) entry which is preliminary data.</text>
</comment>
<reference evidence="2 3" key="1">
    <citation type="journal article" date="2018" name="Front. Plant Sci.">
        <title>Red Clover (Trifolium pratense) and Zigzag Clover (T. medium) - A Picture of Genomic Similarities and Differences.</title>
        <authorList>
            <person name="Dluhosova J."/>
            <person name="Istvanek J."/>
            <person name="Nedelnik J."/>
            <person name="Repkova J."/>
        </authorList>
    </citation>
    <scope>NUCLEOTIDE SEQUENCE [LARGE SCALE GENOMIC DNA]</scope>
    <source>
        <strain evidence="3">cv. 10/8</strain>
        <tissue evidence="2">Leaf</tissue>
    </source>
</reference>
<dbReference type="AlphaFoldDB" id="A0A392SI60"/>
<dbReference type="Proteomes" id="UP000265520">
    <property type="component" value="Unassembled WGS sequence"/>
</dbReference>
<keyword evidence="3" id="KW-1185">Reference proteome</keyword>
<evidence type="ECO:0000256" key="1">
    <source>
        <dbReference type="SAM" id="MobiDB-lite"/>
    </source>
</evidence>
<accession>A0A392SI60</accession>
<sequence length="69" mass="7514">MLENITDNPRDGEDASPFTEDEDEVQVLSERQLGKQPQSTQENPVDKAQPIALPSNSDIAAVLAALKHT</sequence>
<protein>
    <submittedName>
        <fullName evidence="2">Uncharacterized protein</fullName>
    </submittedName>
</protein>
<evidence type="ECO:0000313" key="2">
    <source>
        <dbReference type="EMBL" id="MCI48152.1"/>
    </source>
</evidence>
<organism evidence="2 3">
    <name type="scientific">Trifolium medium</name>
    <dbReference type="NCBI Taxonomy" id="97028"/>
    <lineage>
        <taxon>Eukaryota</taxon>
        <taxon>Viridiplantae</taxon>
        <taxon>Streptophyta</taxon>
        <taxon>Embryophyta</taxon>
        <taxon>Tracheophyta</taxon>
        <taxon>Spermatophyta</taxon>
        <taxon>Magnoliopsida</taxon>
        <taxon>eudicotyledons</taxon>
        <taxon>Gunneridae</taxon>
        <taxon>Pentapetalae</taxon>
        <taxon>rosids</taxon>
        <taxon>fabids</taxon>
        <taxon>Fabales</taxon>
        <taxon>Fabaceae</taxon>
        <taxon>Papilionoideae</taxon>
        <taxon>50 kb inversion clade</taxon>
        <taxon>NPAAA clade</taxon>
        <taxon>Hologalegina</taxon>
        <taxon>IRL clade</taxon>
        <taxon>Trifolieae</taxon>
        <taxon>Trifolium</taxon>
    </lineage>
</organism>
<proteinExistence type="predicted"/>
<evidence type="ECO:0000313" key="3">
    <source>
        <dbReference type="Proteomes" id="UP000265520"/>
    </source>
</evidence>
<feature type="region of interest" description="Disordered" evidence="1">
    <location>
        <begin position="1"/>
        <end position="52"/>
    </location>
</feature>
<feature type="non-terminal residue" evidence="2">
    <location>
        <position position="69"/>
    </location>
</feature>
<name>A0A392SI60_9FABA</name>